<name>A0ABS5ENU2_9PROT</name>
<dbReference type="RefSeq" id="WP_211871413.1">
    <property type="nucleotide sequence ID" value="NZ_JAAEDI010000032.1"/>
</dbReference>
<dbReference type="SUPFAM" id="SSF69618">
    <property type="entry name" value="HemD-like"/>
    <property type="match status" value="1"/>
</dbReference>
<organism evidence="2 3">
    <name type="scientific">Neoroseomonas terrae</name>
    <dbReference type="NCBI Taxonomy" id="424799"/>
    <lineage>
        <taxon>Bacteria</taxon>
        <taxon>Pseudomonadati</taxon>
        <taxon>Pseudomonadota</taxon>
        <taxon>Alphaproteobacteria</taxon>
        <taxon>Acetobacterales</taxon>
        <taxon>Acetobacteraceae</taxon>
        <taxon>Neoroseomonas</taxon>
    </lineage>
</organism>
<dbReference type="EMBL" id="JAAEDI010000032">
    <property type="protein sequence ID" value="MBR0652699.1"/>
    <property type="molecule type" value="Genomic_DNA"/>
</dbReference>
<evidence type="ECO:0000313" key="3">
    <source>
        <dbReference type="Proteomes" id="UP000698752"/>
    </source>
</evidence>
<evidence type="ECO:0000313" key="2">
    <source>
        <dbReference type="EMBL" id="MBR0652699.1"/>
    </source>
</evidence>
<dbReference type="Proteomes" id="UP000698752">
    <property type="component" value="Unassembled WGS sequence"/>
</dbReference>
<dbReference type="InterPro" id="IPR003754">
    <property type="entry name" value="4pyrrol_synth_uPrphyn_synth"/>
</dbReference>
<evidence type="ECO:0000259" key="1">
    <source>
        <dbReference type="Pfam" id="PF02602"/>
    </source>
</evidence>
<protein>
    <submittedName>
        <fullName evidence="2">Uroporphyrinogen-III synthase</fullName>
    </submittedName>
</protein>
<proteinExistence type="predicted"/>
<reference evidence="3" key="1">
    <citation type="journal article" date="2021" name="Syst. Appl. Microbiol.">
        <title>Roseomonas hellenica sp. nov., isolated from roots of wild-growing Alkanna tinctoria.</title>
        <authorList>
            <person name="Rat A."/>
            <person name="Naranjo H.D."/>
            <person name="Lebbe L."/>
            <person name="Cnockaert M."/>
            <person name="Krigas N."/>
            <person name="Grigoriadou K."/>
            <person name="Maloupa E."/>
            <person name="Willems A."/>
        </authorList>
    </citation>
    <scope>NUCLEOTIDE SEQUENCE [LARGE SCALE GENOMIC DNA]</scope>
    <source>
        <strain evidence="3">LMG 31159</strain>
    </source>
</reference>
<feature type="domain" description="Tetrapyrrole biosynthesis uroporphyrinogen III synthase" evidence="1">
    <location>
        <begin position="21"/>
        <end position="218"/>
    </location>
</feature>
<sequence length="238" mass="23514">MAGAGILTGVLITRPEPGAAETAAACAALGWDAILAPALELHATPAARLPRAQALLLPSRAAARALDPESTPVLAVGDGTAAEARARGFTNVRTAEGDAASLADLAAATLDPGAGPLLLAVGRGYGTGLATALRARGFRVVRRVVYAALPAAALPPAAAAALAAGRVRAALFTSPRGAAITISLLRGGGLAGAVRSIRALAISPRIADALSALPWAGIETTRRPDPALLPGLLGPPPD</sequence>
<gene>
    <name evidence="2" type="ORF">GXW78_23780</name>
</gene>
<dbReference type="Gene3D" id="3.40.50.10090">
    <property type="match status" value="2"/>
</dbReference>
<comment type="caution">
    <text evidence="2">The sequence shown here is derived from an EMBL/GenBank/DDBJ whole genome shotgun (WGS) entry which is preliminary data.</text>
</comment>
<dbReference type="CDD" id="cd06578">
    <property type="entry name" value="HemD"/>
    <property type="match status" value="1"/>
</dbReference>
<keyword evidence="3" id="KW-1185">Reference proteome</keyword>
<accession>A0ABS5ENU2</accession>
<dbReference type="InterPro" id="IPR036108">
    <property type="entry name" value="4pyrrol_syn_uPrphyn_synt_sf"/>
</dbReference>
<dbReference type="Pfam" id="PF02602">
    <property type="entry name" value="HEM4"/>
    <property type="match status" value="1"/>
</dbReference>